<sequence length="418" mass="45373">MVNSRFNSLTRSELALLVPELLLCGHLIDRSGMAHVLGALGRGGMTAVAIDEWRLASPVYTRRMQRALDITGDGVDAIFKGFQLDIGAPPQFMDFRYRVIDHDHGEFHLDHCGALADVEPMGTEFVVSMCHDIEDPTFDATALATNPHARVRPVHRPPREPADRRPVCAWTVTIDPAHEPPAPPDDAHVVAGSEAAATVLAPIDPEDPGQQDYSGPLLSDLRFEDFSRSALIRIADEVCLQHHLLTLGYKAAVEARTKPETALDILRKQWTGIAGLTSERIRKALGLGDDAAALAKVLRLHPAFNPAAYVDIEVSSETIGGRQLVELRIGRACGAMDDGAWPALLDPEHLAPLDALVRGVNPRFHTAVRSVGECGLTVEIRCADLPFREADEVAITRFSSGAAFTFTDRGAPLPLTVL</sequence>
<dbReference type="EMBL" id="WMBB01000002">
    <property type="protein sequence ID" value="MTE12226.1"/>
    <property type="molecule type" value="Genomic_DNA"/>
</dbReference>
<evidence type="ECO:0000313" key="2">
    <source>
        <dbReference type="Proteomes" id="UP000432464"/>
    </source>
</evidence>
<accession>A0A6I3KT26</accession>
<protein>
    <submittedName>
        <fullName evidence="1">Uncharacterized protein</fullName>
    </submittedName>
</protein>
<name>A0A6I3KT26_9NOCA</name>
<comment type="caution">
    <text evidence="1">The sequence shown here is derived from an EMBL/GenBank/DDBJ whole genome shotgun (WGS) entry which is preliminary data.</text>
</comment>
<gene>
    <name evidence="1" type="ORF">GLP40_05425</name>
</gene>
<organism evidence="1 2">
    <name type="scientific">Nocardia aurantiaca</name>
    <dbReference type="NCBI Taxonomy" id="2675850"/>
    <lineage>
        <taxon>Bacteria</taxon>
        <taxon>Bacillati</taxon>
        <taxon>Actinomycetota</taxon>
        <taxon>Actinomycetes</taxon>
        <taxon>Mycobacteriales</taxon>
        <taxon>Nocardiaceae</taxon>
        <taxon>Nocardia</taxon>
    </lineage>
</organism>
<proteinExistence type="predicted"/>
<evidence type="ECO:0000313" key="1">
    <source>
        <dbReference type="EMBL" id="MTE12226.1"/>
    </source>
</evidence>
<keyword evidence="2" id="KW-1185">Reference proteome</keyword>
<dbReference type="Proteomes" id="UP000432464">
    <property type="component" value="Unassembled WGS sequence"/>
</dbReference>
<dbReference type="AlphaFoldDB" id="A0A6I3KT26"/>
<reference evidence="1 2" key="1">
    <citation type="submission" date="2019-11" db="EMBL/GenBank/DDBJ databases">
        <title>Nocardia sp. nov. CT2-14 isolated from soil.</title>
        <authorList>
            <person name="Kanchanasin P."/>
            <person name="Tanasupawat S."/>
            <person name="Yuki M."/>
            <person name="Kudo T."/>
        </authorList>
    </citation>
    <scope>NUCLEOTIDE SEQUENCE [LARGE SCALE GENOMIC DNA]</scope>
    <source>
        <strain evidence="1 2">CT2-14</strain>
    </source>
</reference>